<feature type="compositionally biased region" description="Basic and acidic residues" evidence="2">
    <location>
        <begin position="165"/>
        <end position="191"/>
    </location>
</feature>
<evidence type="ECO:0000256" key="1">
    <source>
        <dbReference type="ARBA" id="ARBA00093634"/>
    </source>
</evidence>
<dbReference type="InterPro" id="IPR040357">
    <property type="entry name" value="Vma22/CCDC115"/>
</dbReference>
<evidence type="ECO:0000313" key="4">
    <source>
        <dbReference type="Proteomes" id="UP001648503"/>
    </source>
</evidence>
<feature type="region of interest" description="Disordered" evidence="2">
    <location>
        <begin position="110"/>
        <end position="133"/>
    </location>
</feature>
<comment type="caution">
    <text evidence="3">The sequence shown here is derived from an EMBL/GenBank/DDBJ whole genome shotgun (WGS) entry which is preliminary data.</text>
</comment>
<dbReference type="Pfam" id="PF21730">
    <property type="entry name" value="Vma22_CCDC115"/>
    <property type="match status" value="2"/>
</dbReference>
<dbReference type="PANTHER" id="PTHR31996">
    <property type="entry name" value="COILED-COIL DOMAIN-CONTAINING PROTEIN 115"/>
    <property type="match status" value="1"/>
</dbReference>
<dbReference type="PANTHER" id="PTHR31996:SF2">
    <property type="entry name" value="COILED-COIL DOMAIN-CONTAINING PROTEIN 115"/>
    <property type="match status" value="1"/>
</dbReference>
<feature type="region of interest" description="Disordered" evidence="2">
    <location>
        <begin position="158"/>
        <end position="201"/>
    </location>
</feature>
<dbReference type="Proteomes" id="UP001648503">
    <property type="component" value="Unassembled WGS sequence"/>
</dbReference>
<accession>A0ABQ8ESW6</accession>
<evidence type="ECO:0000313" key="3">
    <source>
        <dbReference type="EMBL" id="KAH6586080.1"/>
    </source>
</evidence>
<protein>
    <recommendedName>
        <fullName evidence="1">Vacuolar ATPase assembly protein VMA22</fullName>
    </recommendedName>
</protein>
<keyword evidence="4" id="KW-1185">Reference proteome</keyword>
<reference evidence="3 4" key="1">
    <citation type="submission" date="2021-02" db="EMBL/GenBank/DDBJ databases">
        <title>Variation within the Batrachochytrium salamandrivorans European outbreak.</title>
        <authorList>
            <person name="Kelly M."/>
            <person name="Pasmans F."/>
            <person name="Shea T.P."/>
            <person name="Munoz J.F."/>
            <person name="Carranza S."/>
            <person name="Cuomo C.A."/>
            <person name="Martel A."/>
        </authorList>
    </citation>
    <scope>NUCLEOTIDE SEQUENCE [LARGE SCALE GENOMIC DNA]</scope>
    <source>
        <strain evidence="3 4">AMFP18/2</strain>
    </source>
</reference>
<sequence>MTPPSTGSEPDCCSPSIDPSNCTPAACLQDERLLRVLDLVDNYITSTDLISQTFSKAFFNLAQTKYILGPGRLTQHQYDRRMRSHISLDVTGEEAGPFQIKMTTPESALVSKLSMDDTTPKTSSDGLEPPEHSMACESGLRRRAGNSSSSIAIKSQMVAQDLADDEHHRPKPSDATDGEDLARSAHHRSDTDPVDSATASTRRNPLHWFGVLVPSQLRQSQTNFKNGLEHTLYLVNLKLELMQLLKEYEATSIPETYQK</sequence>
<evidence type="ECO:0000256" key="2">
    <source>
        <dbReference type="SAM" id="MobiDB-lite"/>
    </source>
</evidence>
<organism evidence="3 4">
    <name type="scientific">Batrachochytrium salamandrivorans</name>
    <dbReference type="NCBI Taxonomy" id="1357716"/>
    <lineage>
        <taxon>Eukaryota</taxon>
        <taxon>Fungi</taxon>
        <taxon>Fungi incertae sedis</taxon>
        <taxon>Chytridiomycota</taxon>
        <taxon>Chytridiomycota incertae sedis</taxon>
        <taxon>Chytridiomycetes</taxon>
        <taxon>Rhizophydiales</taxon>
        <taxon>Rhizophydiales incertae sedis</taxon>
        <taxon>Batrachochytrium</taxon>
    </lineage>
</organism>
<proteinExistence type="predicted"/>
<dbReference type="EMBL" id="JAFCIX010000576">
    <property type="protein sequence ID" value="KAH6586080.1"/>
    <property type="molecule type" value="Genomic_DNA"/>
</dbReference>
<name>A0ABQ8ESW6_9FUNG</name>
<gene>
    <name evidence="3" type="ORF">BASA50_000785</name>
</gene>